<dbReference type="AlphaFoldDB" id="A0A9N9GQ21"/>
<name>A0A9N9GQ21_9GLOM</name>
<comment type="caution">
    <text evidence="1">The sequence shown here is derived from an EMBL/GenBank/DDBJ whole genome shotgun (WGS) entry which is preliminary data.</text>
</comment>
<protein>
    <submittedName>
        <fullName evidence="1">15465_t:CDS:1</fullName>
    </submittedName>
</protein>
<evidence type="ECO:0000313" key="1">
    <source>
        <dbReference type="EMBL" id="CAG8626412.1"/>
    </source>
</evidence>
<keyword evidence="2" id="KW-1185">Reference proteome</keyword>
<organism evidence="1 2">
    <name type="scientific">Acaulospora morrowiae</name>
    <dbReference type="NCBI Taxonomy" id="94023"/>
    <lineage>
        <taxon>Eukaryota</taxon>
        <taxon>Fungi</taxon>
        <taxon>Fungi incertae sedis</taxon>
        <taxon>Mucoromycota</taxon>
        <taxon>Glomeromycotina</taxon>
        <taxon>Glomeromycetes</taxon>
        <taxon>Diversisporales</taxon>
        <taxon>Acaulosporaceae</taxon>
        <taxon>Acaulospora</taxon>
    </lineage>
</organism>
<evidence type="ECO:0000313" key="2">
    <source>
        <dbReference type="Proteomes" id="UP000789342"/>
    </source>
</evidence>
<sequence>MAVYDHSKVSIFYYLLWERAKNIQITWTANLKVIEKARNIPKSITSFARDLIEFNDTGEFENVPRACEQNFQALLQPFQAGERIKKDKEVEEDEEDELNDFNQVHSDDEFTEENKACKNNLKRKLGDDELPGYDGLVFLFNDSNEDKIIEKIDENTLEEDRKLPLDPAYWGVLDLARESLYGYKEITENDLQIISNGNAN</sequence>
<accession>A0A9N9GQ21</accession>
<dbReference type="Proteomes" id="UP000789342">
    <property type="component" value="Unassembled WGS sequence"/>
</dbReference>
<dbReference type="EMBL" id="CAJVPV010008097">
    <property type="protein sequence ID" value="CAG8626412.1"/>
    <property type="molecule type" value="Genomic_DNA"/>
</dbReference>
<proteinExistence type="predicted"/>
<reference evidence="1" key="1">
    <citation type="submission" date="2021-06" db="EMBL/GenBank/DDBJ databases">
        <authorList>
            <person name="Kallberg Y."/>
            <person name="Tangrot J."/>
            <person name="Rosling A."/>
        </authorList>
    </citation>
    <scope>NUCLEOTIDE SEQUENCE</scope>
    <source>
        <strain evidence="1">CL551</strain>
    </source>
</reference>
<gene>
    <name evidence="1" type="ORF">AMORRO_LOCUS8893</name>
</gene>
<dbReference type="OrthoDB" id="2439278at2759"/>